<dbReference type="Gene3D" id="1.10.510.10">
    <property type="entry name" value="Transferase(Phosphotransferase) domain 1"/>
    <property type="match status" value="1"/>
</dbReference>
<reference evidence="1 2" key="1">
    <citation type="submission" date="2015-08" db="EMBL/GenBank/DDBJ databases">
        <title>The genome of the Asian arowana (Scleropages formosus).</title>
        <authorList>
            <person name="Tan M.H."/>
            <person name="Gan H.M."/>
            <person name="Croft L.J."/>
            <person name="Austin C.M."/>
        </authorList>
    </citation>
    <scope>NUCLEOTIDE SEQUENCE [LARGE SCALE GENOMIC DNA]</scope>
    <source>
        <strain evidence="1">Aro1</strain>
    </source>
</reference>
<dbReference type="Proteomes" id="UP000034805">
    <property type="component" value="Unassembled WGS sequence"/>
</dbReference>
<dbReference type="AlphaFoldDB" id="A0A0P7UCU0"/>
<dbReference type="STRING" id="113540.ENSSFOP00015058885"/>
<name>A0A0P7UCU0_SCLFO</name>
<protein>
    <recommendedName>
        <fullName evidence="3">Protein kinase domain-containing protein</fullName>
    </recommendedName>
</protein>
<evidence type="ECO:0000313" key="2">
    <source>
        <dbReference type="Proteomes" id="UP000034805"/>
    </source>
</evidence>
<dbReference type="SUPFAM" id="SSF56112">
    <property type="entry name" value="Protein kinase-like (PK-like)"/>
    <property type="match status" value="1"/>
</dbReference>
<sequence>MPSPTDVSTILMADSFSFSFGSALLQMSIFWLCTDGSEPNLWSSQIRKQFDTLPNLTMPTISNDLKDLILRMLEKNPNTRITVPEIKVK</sequence>
<proteinExistence type="predicted"/>
<gene>
    <name evidence="1" type="ORF">Z043_124051</name>
</gene>
<dbReference type="InterPro" id="IPR011009">
    <property type="entry name" value="Kinase-like_dom_sf"/>
</dbReference>
<dbReference type="EMBL" id="JARO02014553">
    <property type="protein sequence ID" value="KPP58144.1"/>
    <property type="molecule type" value="Genomic_DNA"/>
</dbReference>
<organism evidence="1 2">
    <name type="scientific">Scleropages formosus</name>
    <name type="common">Asian bonytongue</name>
    <name type="synonym">Osteoglossum formosum</name>
    <dbReference type="NCBI Taxonomy" id="113540"/>
    <lineage>
        <taxon>Eukaryota</taxon>
        <taxon>Metazoa</taxon>
        <taxon>Chordata</taxon>
        <taxon>Craniata</taxon>
        <taxon>Vertebrata</taxon>
        <taxon>Euteleostomi</taxon>
        <taxon>Actinopterygii</taxon>
        <taxon>Neopterygii</taxon>
        <taxon>Teleostei</taxon>
        <taxon>Osteoglossocephala</taxon>
        <taxon>Osteoglossomorpha</taxon>
        <taxon>Osteoglossiformes</taxon>
        <taxon>Osteoglossidae</taxon>
        <taxon>Scleropages</taxon>
    </lineage>
</organism>
<evidence type="ECO:0000313" key="1">
    <source>
        <dbReference type="EMBL" id="KPP58144.1"/>
    </source>
</evidence>
<accession>A0A0P7UCU0</accession>
<evidence type="ECO:0008006" key="3">
    <source>
        <dbReference type="Google" id="ProtNLM"/>
    </source>
</evidence>
<comment type="caution">
    <text evidence="1">The sequence shown here is derived from an EMBL/GenBank/DDBJ whole genome shotgun (WGS) entry which is preliminary data.</text>
</comment>